<proteinExistence type="predicted"/>
<dbReference type="Proteomes" id="UP000037088">
    <property type="component" value="Unassembled WGS sequence"/>
</dbReference>
<evidence type="ECO:0000313" key="2">
    <source>
        <dbReference type="EMBL" id="KOC92177.1"/>
    </source>
</evidence>
<name>A0A0L7T9Y3_9GAMM</name>
<evidence type="ECO:0008006" key="5">
    <source>
        <dbReference type="Google" id="ProtNLM"/>
    </source>
</evidence>
<dbReference type="EMBL" id="JRXE01000003">
    <property type="protein sequence ID" value="KOC92177.1"/>
    <property type="molecule type" value="Genomic_DNA"/>
</dbReference>
<accession>A0A0L7T9Y3</accession>
<sequence>MKMGTSPTSYNDVVALSDSANFDRKTVEFATLGVDVVPGQAVTSAGAAYVSGSDCLLALSAARAGSDVPVIVADRLTYVKPATIIAVNGATVGAAAIAALTANGNIRVTAPDAE</sequence>
<evidence type="ECO:0000313" key="1">
    <source>
        <dbReference type="EMBL" id="KOC88838.1"/>
    </source>
</evidence>
<reference evidence="3 4" key="1">
    <citation type="journal article" date="2015" name="Int. J. Syst. Evol. Microbiol.">
        <title>Erwinia iniecta sp. nov., isolated from Russian wheat aphids (Diuraphis noxia).</title>
        <authorList>
            <person name="Campillo T."/>
            <person name="Luna E."/>
            <person name="Portier P."/>
            <person name="Fischer-Le Saux M."/>
            <person name="Lapitan N."/>
            <person name="Tisserat N.A."/>
            <person name="Leach J.E."/>
        </authorList>
    </citation>
    <scope>NUCLEOTIDE SEQUENCE [LARGE SCALE GENOMIC DNA]</scope>
    <source>
        <strain evidence="2 4">B120</strain>
        <strain evidence="1 3">B149</strain>
    </source>
</reference>
<organism evidence="2 4">
    <name type="scientific">Winslowiella iniecta</name>
    <dbReference type="NCBI Taxonomy" id="1560201"/>
    <lineage>
        <taxon>Bacteria</taxon>
        <taxon>Pseudomonadati</taxon>
        <taxon>Pseudomonadota</taxon>
        <taxon>Gammaproteobacteria</taxon>
        <taxon>Enterobacterales</taxon>
        <taxon>Erwiniaceae</taxon>
        <taxon>Winslowiella</taxon>
    </lineage>
</organism>
<comment type="caution">
    <text evidence="2">The sequence shown here is derived from an EMBL/GenBank/DDBJ whole genome shotgun (WGS) entry which is preliminary data.</text>
</comment>
<dbReference type="PATRIC" id="fig|1560201.3.peg.632"/>
<dbReference type="Proteomes" id="UP000036851">
    <property type="component" value="Unassembled WGS sequence"/>
</dbReference>
<dbReference type="RefSeq" id="WP_052897662.1">
    <property type="nucleotide sequence ID" value="NZ_JRXE01000003.1"/>
</dbReference>
<evidence type="ECO:0000313" key="4">
    <source>
        <dbReference type="Proteomes" id="UP000037088"/>
    </source>
</evidence>
<dbReference type="EMBL" id="JRXF01000041">
    <property type="protein sequence ID" value="KOC88838.1"/>
    <property type="molecule type" value="Genomic_DNA"/>
</dbReference>
<evidence type="ECO:0000313" key="3">
    <source>
        <dbReference type="Proteomes" id="UP000036851"/>
    </source>
</evidence>
<dbReference type="STRING" id="1560201.NG42_02950"/>
<dbReference type="AlphaFoldDB" id="A0A0L7T9Y3"/>
<gene>
    <name evidence="2" type="ORF">NG42_02950</name>
    <name evidence="1" type="ORF">NG43_19500</name>
</gene>
<protein>
    <recommendedName>
        <fullName evidence="5">Head decoration protein</fullName>
    </recommendedName>
</protein>
<dbReference type="OrthoDB" id="6637740at2"/>
<keyword evidence="4" id="KW-1185">Reference proteome</keyword>